<dbReference type="EMBL" id="JBHFPV010000001">
    <property type="protein sequence ID" value="MFH6603506.1"/>
    <property type="molecule type" value="Genomic_DNA"/>
</dbReference>
<reference evidence="1" key="1">
    <citation type="submission" date="2024-09" db="EMBL/GenBank/DDBJ databases">
        <authorList>
            <person name="Liu J."/>
        </authorList>
    </citation>
    <scope>NUCLEOTIDE SEQUENCE</scope>
    <source>
        <strain evidence="1">NBU2967</strain>
    </source>
</reference>
<gene>
    <name evidence="1" type="ORF">ACEZ3G_08455</name>
</gene>
<name>A0ACC7LJT6_9FLAO</name>
<dbReference type="Proteomes" id="UP001595191">
    <property type="component" value="Unassembled WGS sequence"/>
</dbReference>
<comment type="caution">
    <text evidence="1">The sequence shown here is derived from an EMBL/GenBank/DDBJ whole genome shotgun (WGS) entry which is preliminary data.</text>
</comment>
<accession>A0ACC7LJT6</accession>
<evidence type="ECO:0000313" key="1">
    <source>
        <dbReference type="EMBL" id="MFH6603506.1"/>
    </source>
</evidence>
<keyword evidence="2" id="KW-1185">Reference proteome</keyword>
<organism evidence="1 2">
    <name type="scientific">Meishania litoralis</name>
    <dbReference type="NCBI Taxonomy" id="3434685"/>
    <lineage>
        <taxon>Bacteria</taxon>
        <taxon>Pseudomonadati</taxon>
        <taxon>Bacteroidota</taxon>
        <taxon>Flavobacteriia</taxon>
        <taxon>Flavobacteriales</taxon>
        <taxon>Flavobacteriaceae</taxon>
        <taxon>Meishania</taxon>
    </lineage>
</organism>
<protein>
    <submittedName>
        <fullName evidence="1">ADP-ribosylglycohydrolase family protein</fullName>
        <ecNumber evidence="1">3.2.2.-</ecNumber>
    </submittedName>
</protein>
<dbReference type="EC" id="3.2.2.-" evidence="1"/>
<keyword evidence="1" id="KW-0378">Hydrolase</keyword>
<keyword evidence="1" id="KW-0326">Glycosidase</keyword>
<proteinExistence type="predicted"/>
<sequence length="436" mass="49689">MNKRKYFFLHALFIILFLVSCKKTASEINLPSPEKKVYGHDTKYLDQDTYYDKVLGALAGSAIGDAMGASTEMWHRNEIQLNYGYITGLTPAVRVQSPEGTWDNNLVAGSTTDDTRWKYFMVKYFSRFDDNLTPQNFADFITDYYVSLTKELGDAQSNKNPDILDVRMEKIDWIKEWARVALAYQKDATEYQKAMHRFYGGEMSCAGQLYTPMFGLLSKNPEYAYRIAYDHSLFDLGYAKDISGLVAAMTNTAMYSQSIDSILNTAIFIDPLEYKNSRLVGRISQNILDASRRTVLVARKIEIHDSLDTNGLKELRMPQGFPYSTEEWVQQNRVYSFLEKEEKAIPFHSGEIWQILVTALEFGQGDFEKTMQFIVNYGRDNDTVAAVAGMILGAKDGFSKLPVDLSTEILRVNKEVLGIDLESLAREMTENAYHSQ</sequence>
<evidence type="ECO:0000313" key="2">
    <source>
        <dbReference type="Proteomes" id="UP001595191"/>
    </source>
</evidence>